<name>A0A4Z1P8A3_9PEZI</name>
<dbReference type="InterPro" id="IPR004354">
    <property type="entry name" value="Meiotic_Rec114"/>
</dbReference>
<feature type="compositionally biased region" description="Low complexity" evidence="1">
    <location>
        <begin position="187"/>
        <end position="199"/>
    </location>
</feature>
<evidence type="ECO:0000313" key="3">
    <source>
        <dbReference type="Proteomes" id="UP000298493"/>
    </source>
</evidence>
<feature type="compositionally biased region" description="Basic and acidic residues" evidence="1">
    <location>
        <begin position="424"/>
        <end position="439"/>
    </location>
</feature>
<dbReference type="AlphaFoldDB" id="A0A4Z1P8A3"/>
<feature type="compositionally biased region" description="Polar residues" evidence="1">
    <location>
        <begin position="207"/>
        <end position="220"/>
    </location>
</feature>
<evidence type="ECO:0000256" key="1">
    <source>
        <dbReference type="SAM" id="MobiDB-lite"/>
    </source>
</evidence>
<proteinExistence type="predicted"/>
<feature type="compositionally biased region" description="Basic and acidic residues" evidence="1">
    <location>
        <begin position="290"/>
        <end position="299"/>
    </location>
</feature>
<reference evidence="2 3" key="1">
    <citation type="submission" date="2019-04" db="EMBL/GenBank/DDBJ databases">
        <title>High contiguity whole genome sequence and gene annotation resource for two Venturia nashicola isolates.</title>
        <authorList>
            <person name="Prokchorchik M."/>
            <person name="Won K."/>
            <person name="Lee Y."/>
            <person name="Choi E.D."/>
            <person name="Segonzac C."/>
            <person name="Sohn K.H."/>
        </authorList>
    </citation>
    <scope>NUCLEOTIDE SEQUENCE [LARGE SCALE GENOMIC DNA]</scope>
    <source>
        <strain evidence="2 3">PRI2</strain>
    </source>
</reference>
<feature type="compositionally biased region" description="Polar residues" evidence="1">
    <location>
        <begin position="228"/>
        <end position="238"/>
    </location>
</feature>
<organism evidence="2 3">
    <name type="scientific">Venturia nashicola</name>
    <dbReference type="NCBI Taxonomy" id="86259"/>
    <lineage>
        <taxon>Eukaryota</taxon>
        <taxon>Fungi</taxon>
        <taxon>Dikarya</taxon>
        <taxon>Ascomycota</taxon>
        <taxon>Pezizomycotina</taxon>
        <taxon>Dothideomycetes</taxon>
        <taxon>Pleosporomycetidae</taxon>
        <taxon>Venturiales</taxon>
        <taxon>Venturiaceae</taxon>
        <taxon>Venturia</taxon>
    </lineage>
</organism>
<sequence length="648" mass="70368">MSQLGHVVPTGLISLPLLKFSHSIDASNATKFSWKHELNEVLVVFDNYGADRYGRQPSSILKVLQGAKLLDNLDLIEKVRECNAAVKHALEVNVQLKADQLPTSALYRRMSSTIALRYTLSDSKVRRIQFKFTSVQDFDTALAILEDVGCHVYNSAPAGEPGSTAPPRPNSASSALARISEQRITESLSQRPSSPSSWSFHAPRNASVGTNDESHQSQSRDAFEEQRPYTSSSEHFPTSQHVYRSYTSSFIPSSQNVHSFRPSTPLTPIRENEPSIYSDPVLQNIGAIDTRSRRIDPMRPRSAMSLGEGHNFSTQSDPIRPSSTADSRPALTGSSRFFTTPISNQRPSTAPLSGSSGVEGDLTFMIPPRRELPFKRPGSSRDGSSSSRPSTAADVRPLPTPTFEMSSSSNMADALNSTLSPSKAHADQILKSALEEKLAPKSAPKRRASSSKENPRKAPAPTRRPSAKPPSIAGSTKGPSASAVEASSLAFRSSSPPRPRTALTEDSIDATDLQLASRHDPTPSASSHFHNSDNESSRHFQAIAPPDVHLSTAVQQQSHVPVAQVGPNALPLDKTLERSLARINSSLSTATEVMEVNKENLAVYAKLNHADRMSVVENMIISCVSDENFAVLAEDVYGCWQRIGFARG</sequence>
<accession>A0A4Z1P8A3</accession>
<feature type="region of interest" description="Disordered" evidence="1">
    <location>
        <begin position="184"/>
        <end position="238"/>
    </location>
</feature>
<keyword evidence="3" id="KW-1185">Reference proteome</keyword>
<evidence type="ECO:0000313" key="2">
    <source>
        <dbReference type="EMBL" id="TID20761.1"/>
    </source>
</evidence>
<feature type="compositionally biased region" description="Polar residues" evidence="1">
    <location>
        <begin position="253"/>
        <end position="266"/>
    </location>
</feature>
<gene>
    <name evidence="2" type="ORF">E6O75_ATG05525</name>
</gene>
<protein>
    <submittedName>
        <fullName evidence="2">Uncharacterized protein</fullName>
    </submittedName>
</protein>
<dbReference type="GO" id="GO:0007131">
    <property type="term" value="P:reciprocal meiotic recombination"/>
    <property type="evidence" value="ECO:0007669"/>
    <property type="project" value="InterPro"/>
</dbReference>
<comment type="caution">
    <text evidence="2">The sequence shown here is derived from an EMBL/GenBank/DDBJ whole genome shotgun (WGS) entry which is preliminary data.</text>
</comment>
<feature type="region of interest" description="Disordered" evidence="1">
    <location>
        <begin position="253"/>
        <end position="538"/>
    </location>
</feature>
<dbReference type="OrthoDB" id="5360255at2759"/>
<feature type="compositionally biased region" description="Polar residues" evidence="1">
    <location>
        <begin position="403"/>
        <end position="421"/>
    </location>
</feature>
<feature type="compositionally biased region" description="Polar residues" evidence="1">
    <location>
        <begin position="311"/>
        <end position="356"/>
    </location>
</feature>
<feature type="compositionally biased region" description="Low complexity" evidence="1">
    <location>
        <begin position="376"/>
        <end position="390"/>
    </location>
</feature>
<dbReference type="EMBL" id="SNSC02000010">
    <property type="protein sequence ID" value="TID20761.1"/>
    <property type="molecule type" value="Genomic_DNA"/>
</dbReference>
<dbReference type="Proteomes" id="UP000298493">
    <property type="component" value="Unassembled WGS sequence"/>
</dbReference>
<dbReference type="Pfam" id="PF03525">
    <property type="entry name" value="Meiotic_rec114"/>
    <property type="match status" value="1"/>
</dbReference>
<dbReference type="STRING" id="86259.A0A4Z1P8A3"/>